<comment type="caution">
    <text evidence="3">The sequence shown here is derived from an EMBL/GenBank/DDBJ whole genome shotgun (WGS) entry which is preliminary data.</text>
</comment>
<dbReference type="EMBL" id="LSRX01000914">
    <property type="protein sequence ID" value="OLP86462.1"/>
    <property type="molecule type" value="Genomic_DNA"/>
</dbReference>
<dbReference type="AlphaFoldDB" id="A0A1Q9CU55"/>
<reference evidence="3 4" key="1">
    <citation type="submission" date="2016-02" db="EMBL/GenBank/DDBJ databases">
        <title>Genome analysis of coral dinoflagellate symbionts highlights evolutionary adaptations to a symbiotic lifestyle.</title>
        <authorList>
            <person name="Aranda M."/>
            <person name="Li Y."/>
            <person name="Liew Y.J."/>
            <person name="Baumgarten S."/>
            <person name="Simakov O."/>
            <person name="Wilson M."/>
            <person name="Piel J."/>
            <person name="Ashoor H."/>
            <person name="Bougouffa S."/>
            <person name="Bajic V.B."/>
            <person name="Ryu T."/>
            <person name="Ravasi T."/>
            <person name="Bayer T."/>
            <person name="Micklem G."/>
            <person name="Kim H."/>
            <person name="Bhak J."/>
            <person name="Lajeunesse T.C."/>
            <person name="Voolstra C.R."/>
        </authorList>
    </citation>
    <scope>NUCLEOTIDE SEQUENCE [LARGE SCALE GENOMIC DNA]</scope>
    <source>
        <strain evidence="3 4">CCMP2467</strain>
    </source>
</reference>
<feature type="chain" id="PRO_5012344629" evidence="2">
    <location>
        <begin position="22"/>
        <end position="512"/>
    </location>
</feature>
<keyword evidence="4" id="KW-1185">Reference proteome</keyword>
<evidence type="ECO:0000313" key="3">
    <source>
        <dbReference type="EMBL" id="OLP86462.1"/>
    </source>
</evidence>
<protein>
    <submittedName>
        <fullName evidence="3">Uncharacterized protein</fullName>
    </submittedName>
</protein>
<organism evidence="3 4">
    <name type="scientific">Symbiodinium microadriaticum</name>
    <name type="common">Dinoflagellate</name>
    <name type="synonym">Zooxanthella microadriatica</name>
    <dbReference type="NCBI Taxonomy" id="2951"/>
    <lineage>
        <taxon>Eukaryota</taxon>
        <taxon>Sar</taxon>
        <taxon>Alveolata</taxon>
        <taxon>Dinophyceae</taxon>
        <taxon>Suessiales</taxon>
        <taxon>Symbiodiniaceae</taxon>
        <taxon>Symbiodinium</taxon>
    </lineage>
</organism>
<feature type="signal peptide" evidence="2">
    <location>
        <begin position="1"/>
        <end position="21"/>
    </location>
</feature>
<proteinExistence type="predicted"/>
<keyword evidence="2" id="KW-0732">Signal</keyword>
<sequence>MGPGLRLLLWLLLFGPFSTPAQPDGALKKEVLVKEAVLDSAIVDIVYLGKNHECLLLTTKQQRLYFSSDSGQSWSEITGKVDSTPSAHLRAERIIVNPADKTVAVLQVQRRVDDRRMLGRAGEKPGAAITDSIAGSRIPRGETFIQISPYVVQFSWGSEKIQQEDRADDAKSKPGKDPEKEDEDPDKDKPCVHRLMLTTDLGKTFIQISPYVVQFSWGSEKIQQEDREWGLGVCLTLNGDIPFILVAKVSSEANLRGSRQIFRGTTNDLALNRRPTFLVQGNSFVIQGKSALSHERPTFVVQGKSFEEKQTVNLMVSSDGASSWKEAARDTGRIFVSDSNGYKCPARGHFQSDTTKLKLYSQSLLHNVRSSQGEVEFDKGLKERPLKGHSGSTLQAMDTADPGYEMARQGMVSYLFSQAKQSASEAAEQAASQGYKESTPTADARSCSWLVIAGKQRVGALFVCQFPFQRSVVSALWNDGCFSASGGERCWGDRLRWFGRAWFQLFFHELPG</sequence>
<accession>A0A1Q9CU55</accession>
<dbReference type="SUPFAM" id="SSF110296">
    <property type="entry name" value="Oligoxyloglucan reducing end-specific cellobiohydrolase"/>
    <property type="match status" value="1"/>
</dbReference>
<name>A0A1Q9CU55_SYMMI</name>
<gene>
    <name evidence="3" type="ORF">AK812_SmicGene32428</name>
</gene>
<feature type="region of interest" description="Disordered" evidence="1">
    <location>
        <begin position="161"/>
        <end position="191"/>
    </location>
</feature>
<evidence type="ECO:0000313" key="4">
    <source>
        <dbReference type="Proteomes" id="UP000186817"/>
    </source>
</evidence>
<evidence type="ECO:0000256" key="2">
    <source>
        <dbReference type="SAM" id="SignalP"/>
    </source>
</evidence>
<dbReference type="OrthoDB" id="443634at2759"/>
<dbReference type="Proteomes" id="UP000186817">
    <property type="component" value="Unassembled WGS sequence"/>
</dbReference>
<evidence type="ECO:0000256" key="1">
    <source>
        <dbReference type="SAM" id="MobiDB-lite"/>
    </source>
</evidence>
<feature type="compositionally biased region" description="Basic and acidic residues" evidence="1">
    <location>
        <begin position="161"/>
        <end position="179"/>
    </location>
</feature>